<dbReference type="AlphaFoldDB" id="A0A6A2WI87"/>
<dbReference type="InterPro" id="IPR012337">
    <property type="entry name" value="RNaseH-like_sf"/>
</dbReference>
<dbReference type="InterPro" id="IPR036397">
    <property type="entry name" value="RNaseH_sf"/>
</dbReference>
<dbReference type="InterPro" id="IPR052929">
    <property type="entry name" value="RNase_H-like_EbsB-rel"/>
</dbReference>
<dbReference type="SUPFAM" id="SSF53098">
    <property type="entry name" value="Ribonuclease H-like"/>
    <property type="match status" value="1"/>
</dbReference>
<name>A0A6A2WI87_HIBSY</name>
<evidence type="ECO:0000259" key="1">
    <source>
        <dbReference type="Pfam" id="PF13456"/>
    </source>
</evidence>
<dbReference type="PANTHER" id="PTHR47074:SF73">
    <property type="entry name" value="OS04G0448401 PROTEIN"/>
    <property type="match status" value="1"/>
</dbReference>
<proteinExistence type="predicted"/>
<organism evidence="2 3">
    <name type="scientific">Hibiscus syriacus</name>
    <name type="common">Rose of Sharon</name>
    <dbReference type="NCBI Taxonomy" id="106335"/>
    <lineage>
        <taxon>Eukaryota</taxon>
        <taxon>Viridiplantae</taxon>
        <taxon>Streptophyta</taxon>
        <taxon>Embryophyta</taxon>
        <taxon>Tracheophyta</taxon>
        <taxon>Spermatophyta</taxon>
        <taxon>Magnoliopsida</taxon>
        <taxon>eudicotyledons</taxon>
        <taxon>Gunneridae</taxon>
        <taxon>Pentapetalae</taxon>
        <taxon>rosids</taxon>
        <taxon>malvids</taxon>
        <taxon>Malvales</taxon>
        <taxon>Malvaceae</taxon>
        <taxon>Malvoideae</taxon>
        <taxon>Hibiscus</taxon>
    </lineage>
</organism>
<evidence type="ECO:0000313" key="3">
    <source>
        <dbReference type="Proteomes" id="UP000436088"/>
    </source>
</evidence>
<evidence type="ECO:0000313" key="2">
    <source>
        <dbReference type="EMBL" id="KAE8655695.1"/>
    </source>
</evidence>
<dbReference type="GO" id="GO:0004523">
    <property type="term" value="F:RNA-DNA hybrid ribonuclease activity"/>
    <property type="evidence" value="ECO:0007669"/>
    <property type="project" value="InterPro"/>
</dbReference>
<accession>A0A6A2WI87</accession>
<dbReference type="InterPro" id="IPR002156">
    <property type="entry name" value="RNaseH_domain"/>
</dbReference>
<dbReference type="Pfam" id="PF13456">
    <property type="entry name" value="RVT_3"/>
    <property type="match status" value="1"/>
</dbReference>
<dbReference type="PANTHER" id="PTHR47074">
    <property type="entry name" value="BNAC02G40300D PROTEIN"/>
    <property type="match status" value="1"/>
</dbReference>
<dbReference type="GO" id="GO:0003676">
    <property type="term" value="F:nucleic acid binding"/>
    <property type="evidence" value="ECO:0007669"/>
    <property type="project" value="InterPro"/>
</dbReference>
<gene>
    <name evidence="2" type="ORF">F3Y22_tig00117021pilonHSYRG00211</name>
</gene>
<protein>
    <recommendedName>
        <fullName evidence="1">RNase H type-1 domain-containing protein</fullName>
    </recommendedName>
</protein>
<keyword evidence="3" id="KW-1185">Reference proteome</keyword>
<comment type="caution">
    <text evidence="2">The sequence shown here is derived from an EMBL/GenBank/DDBJ whole genome shotgun (WGS) entry which is preliminary data.</text>
</comment>
<sequence length="317" mass="35145">MLLSHLQLADDLIIFSNASLGQIRNIKRILRVYEIASGLQLNLGKSKLFRINMENNVLKVWTNKIGCAVGKTSKCKWGMENLYFLVGYLAGGNSVEGEIPEDLRALSWNKNSRVADFSTKGRWGWIGNGEVVYTVKSAEPFSWFKVCYPTPSVPFDVLVNDLSLADSAFCSATQITVEERWLLPPPGFIKVNVDGTMSDSWSGGGIGGIFRDQNGDWLYSFSIAVGQGPPVQAELLAIRHGIYTFLEMECSKEKRLIVEGDCKTALEWVKDPLKCPGPFLNLVRGIETIVKERAIVLRHVGRSVNVKTDELAKQGIG</sequence>
<dbReference type="Gene3D" id="3.30.420.10">
    <property type="entry name" value="Ribonuclease H-like superfamily/Ribonuclease H"/>
    <property type="match status" value="1"/>
</dbReference>
<reference evidence="2" key="1">
    <citation type="submission" date="2019-09" db="EMBL/GenBank/DDBJ databases">
        <title>Draft genome information of white flower Hibiscus syriacus.</title>
        <authorList>
            <person name="Kim Y.-M."/>
        </authorList>
    </citation>
    <scope>NUCLEOTIDE SEQUENCE [LARGE SCALE GENOMIC DNA]</scope>
    <source>
        <strain evidence="2">YM2019G1</strain>
    </source>
</reference>
<dbReference type="EMBL" id="VEPZ02001776">
    <property type="protein sequence ID" value="KAE8655695.1"/>
    <property type="molecule type" value="Genomic_DNA"/>
</dbReference>
<dbReference type="CDD" id="cd06222">
    <property type="entry name" value="RNase_H_like"/>
    <property type="match status" value="1"/>
</dbReference>
<dbReference type="InterPro" id="IPR044730">
    <property type="entry name" value="RNase_H-like_dom_plant"/>
</dbReference>
<dbReference type="Proteomes" id="UP000436088">
    <property type="component" value="Unassembled WGS sequence"/>
</dbReference>
<feature type="domain" description="RNase H type-1" evidence="1">
    <location>
        <begin position="192"/>
        <end position="314"/>
    </location>
</feature>